<evidence type="ECO:0000313" key="3">
    <source>
        <dbReference type="Proteomes" id="UP000501690"/>
    </source>
</evidence>
<protein>
    <submittedName>
        <fullName evidence="2">Uncharacterized protein</fullName>
    </submittedName>
</protein>
<accession>A0A4D6L1R2</accession>
<name>A0A4D6L1R2_VIGUN</name>
<dbReference type="AlphaFoldDB" id="A0A4D6L1R2"/>
<evidence type="ECO:0000256" key="1">
    <source>
        <dbReference type="SAM" id="MobiDB-lite"/>
    </source>
</evidence>
<gene>
    <name evidence="2" type="ORF">DEO72_LG2g2770</name>
</gene>
<dbReference type="Proteomes" id="UP000501690">
    <property type="component" value="Linkage Group LG2"/>
</dbReference>
<sequence length="101" mass="11455">MLDKEEGSRPTLEQKVGRHQSAKNLHHKHDVGQRAREYLSTLRTQLGSDLATNERIPQYVEDSTRSDLTTSERISHRGLKVGGRCTVQGMADLNMVIWILT</sequence>
<proteinExistence type="predicted"/>
<evidence type="ECO:0000313" key="2">
    <source>
        <dbReference type="EMBL" id="QCD82432.1"/>
    </source>
</evidence>
<feature type="compositionally biased region" description="Basic residues" evidence="1">
    <location>
        <begin position="17"/>
        <end position="29"/>
    </location>
</feature>
<reference evidence="2 3" key="1">
    <citation type="submission" date="2019-04" db="EMBL/GenBank/DDBJ databases">
        <title>An improved genome assembly and genetic linkage map for asparagus bean, Vigna unguiculata ssp. sesquipedialis.</title>
        <authorList>
            <person name="Xia Q."/>
            <person name="Zhang R."/>
            <person name="Dong Y."/>
        </authorList>
    </citation>
    <scope>NUCLEOTIDE SEQUENCE [LARGE SCALE GENOMIC DNA]</scope>
    <source>
        <tissue evidence="2">Leaf</tissue>
    </source>
</reference>
<keyword evidence="3" id="KW-1185">Reference proteome</keyword>
<feature type="region of interest" description="Disordered" evidence="1">
    <location>
        <begin position="1"/>
        <end position="33"/>
    </location>
</feature>
<organism evidence="2 3">
    <name type="scientific">Vigna unguiculata</name>
    <name type="common">Cowpea</name>
    <dbReference type="NCBI Taxonomy" id="3917"/>
    <lineage>
        <taxon>Eukaryota</taxon>
        <taxon>Viridiplantae</taxon>
        <taxon>Streptophyta</taxon>
        <taxon>Embryophyta</taxon>
        <taxon>Tracheophyta</taxon>
        <taxon>Spermatophyta</taxon>
        <taxon>Magnoliopsida</taxon>
        <taxon>eudicotyledons</taxon>
        <taxon>Gunneridae</taxon>
        <taxon>Pentapetalae</taxon>
        <taxon>rosids</taxon>
        <taxon>fabids</taxon>
        <taxon>Fabales</taxon>
        <taxon>Fabaceae</taxon>
        <taxon>Papilionoideae</taxon>
        <taxon>50 kb inversion clade</taxon>
        <taxon>NPAAA clade</taxon>
        <taxon>indigoferoid/millettioid clade</taxon>
        <taxon>Phaseoleae</taxon>
        <taxon>Vigna</taxon>
    </lineage>
</organism>
<dbReference type="EMBL" id="CP039346">
    <property type="protein sequence ID" value="QCD82432.1"/>
    <property type="molecule type" value="Genomic_DNA"/>
</dbReference>